<evidence type="ECO:0000313" key="1">
    <source>
        <dbReference type="EMBL" id="CAJ0608999.1"/>
    </source>
</evidence>
<proteinExistence type="predicted"/>
<protein>
    <submittedName>
        <fullName evidence="1">Uncharacterized protein</fullName>
    </submittedName>
</protein>
<name>A0AA36HFA6_CYLNA</name>
<dbReference type="AlphaFoldDB" id="A0AA36HFA6"/>
<reference evidence="1" key="1">
    <citation type="submission" date="2023-07" db="EMBL/GenBank/DDBJ databases">
        <authorList>
            <consortium name="CYATHOMIX"/>
        </authorList>
    </citation>
    <scope>NUCLEOTIDE SEQUENCE</scope>
    <source>
        <strain evidence="1">N/A</strain>
    </source>
</reference>
<dbReference type="Proteomes" id="UP001176961">
    <property type="component" value="Unassembled WGS sequence"/>
</dbReference>
<keyword evidence="2" id="KW-1185">Reference proteome</keyword>
<comment type="caution">
    <text evidence="1">The sequence shown here is derived from an EMBL/GenBank/DDBJ whole genome shotgun (WGS) entry which is preliminary data.</text>
</comment>
<dbReference type="EMBL" id="CATQJL010000326">
    <property type="protein sequence ID" value="CAJ0608999.1"/>
    <property type="molecule type" value="Genomic_DNA"/>
</dbReference>
<organism evidence="1 2">
    <name type="scientific">Cylicocyclus nassatus</name>
    <name type="common">Nematode worm</name>
    <dbReference type="NCBI Taxonomy" id="53992"/>
    <lineage>
        <taxon>Eukaryota</taxon>
        <taxon>Metazoa</taxon>
        <taxon>Ecdysozoa</taxon>
        <taxon>Nematoda</taxon>
        <taxon>Chromadorea</taxon>
        <taxon>Rhabditida</taxon>
        <taxon>Rhabditina</taxon>
        <taxon>Rhabditomorpha</taxon>
        <taxon>Strongyloidea</taxon>
        <taxon>Strongylidae</taxon>
        <taxon>Cylicocyclus</taxon>
    </lineage>
</organism>
<gene>
    <name evidence="1" type="ORF">CYNAS_LOCUS20982</name>
</gene>
<sequence>MRGSDCVRIGYSSANGAFEDANSTTSSRLPTIYKLEDELKLGMEILHKTGKTTFITCLLQLLELFDLLCPVIYNTVVRNQQKDDM</sequence>
<accession>A0AA36HFA6</accession>
<evidence type="ECO:0000313" key="2">
    <source>
        <dbReference type="Proteomes" id="UP001176961"/>
    </source>
</evidence>